<dbReference type="EMBL" id="AVQD01000024">
    <property type="protein sequence ID" value="KOA37220.1"/>
    <property type="molecule type" value="Genomic_DNA"/>
</dbReference>
<accession>A0A0L7APS0</accession>
<organism evidence="1 2">
    <name type="scientific">Bifidobacterium breve MCC 1128</name>
    <dbReference type="NCBI Taxonomy" id="1365965"/>
    <lineage>
        <taxon>Bacteria</taxon>
        <taxon>Bacillati</taxon>
        <taxon>Actinomycetota</taxon>
        <taxon>Actinomycetes</taxon>
        <taxon>Bifidobacteriales</taxon>
        <taxon>Bifidobacteriaceae</taxon>
        <taxon>Bifidobacterium</taxon>
    </lineage>
</organism>
<protein>
    <submittedName>
        <fullName evidence="1">Uncharacterized protein</fullName>
    </submittedName>
</protein>
<dbReference type="Proteomes" id="UP000037193">
    <property type="component" value="Unassembled WGS sequence"/>
</dbReference>
<evidence type="ECO:0000313" key="1">
    <source>
        <dbReference type="EMBL" id="KOA37220.1"/>
    </source>
</evidence>
<comment type="caution">
    <text evidence="1">The sequence shown here is derived from an EMBL/GenBank/DDBJ whole genome shotgun (WGS) entry which is preliminary data.</text>
</comment>
<reference evidence="1 2" key="1">
    <citation type="journal article" date="2015" name="Int J Genomics">
        <title>Comparative Genomics Revealed Genetic Diversity and Species/Strain-Level Differences in Carbohydrate Metabolism of Three Probiotic Bifidobacterial Species.</title>
        <authorList>
            <person name="Odamaki T."/>
            <person name="Horigome A."/>
            <person name="Sugahara H."/>
            <person name="Hashikura N."/>
            <person name="Minami J."/>
            <person name="Xiao J.Z."/>
            <person name="Abe F."/>
        </authorList>
    </citation>
    <scope>NUCLEOTIDE SEQUENCE [LARGE SCALE GENOMIC DNA]</scope>
    <source>
        <strain evidence="1 2">MCC 1128</strain>
    </source>
</reference>
<name>A0A0L7APS0_BIFBR</name>
<proteinExistence type="predicted"/>
<dbReference type="PATRIC" id="fig|1365965.3.peg.2271"/>
<gene>
    <name evidence="1" type="ORF">BBM1128_11265</name>
</gene>
<dbReference type="AlphaFoldDB" id="A0A0L7APS0"/>
<evidence type="ECO:0000313" key="2">
    <source>
        <dbReference type="Proteomes" id="UP000037193"/>
    </source>
</evidence>
<sequence length="33" mass="3469">MPGTMTAVQEPTDGVDAYESGFGVRTGWAGRSH</sequence>